<feature type="region of interest" description="Disordered" evidence="1">
    <location>
        <begin position="1"/>
        <end position="20"/>
    </location>
</feature>
<name>Q6IL63_DROME</name>
<organism evidence="2">
    <name type="scientific">Drosophila melanogaster</name>
    <name type="common">Fruit fly</name>
    <dbReference type="NCBI Taxonomy" id="7227"/>
    <lineage>
        <taxon>Eukaryota</taxon>
        <taxon>Metazoa</taxon>
        <taxon>Ecdysozoa</taxon>
        <taxon>Arthropoda</taxon>
        <taxon>Hexapoda</taxon>
        <taxon>Insecta</taxon>
        <taxon>Pterygota</taxon>
        <taxon>Neoptera</taxon>
        <taxon>Endopterygota</taxon>
        <taxon>Diptera</taxon>
        <taxon>Brachycera</taxon>
        <taxon>Muscomorpha</taxon>
        <taxon>Ephydroidea</taxon>
        <taxon>Drosophilidae</taxon>
        <taxon>Drosophila</taxon>
        <taxon>Sophophora</taxon>
    </lineage>
</organism>
<reference evidence="2" key="1">
    <citation type="journal article" date="2003" name="Genome Biol.">
        <title>An integrated gene annotation and transcriptional profiling approach towards the full gene content of the Drosophila genome.</title>
        <authorList>
            <person name="Hild M."/>
            <person name="Beckmann B."/>
            <person name="Haas S.A."/>
            <person name="Koch B."/>
            <person name="Solovyev V."/>
            <person name="Busold C."/>
            <person name="Fellenberg K."/>
            <person name="Boutros M."/>
            <person name="Vingron M."/>
            <person name="Sauer F."/>
            <person name="Hoheisel J.D."/>
            <person name="Paro R."/>
        </authorList>
    </citation>
    <scope>NUCLEOTIDE SEQUENCE</scope>
</reference>
<dbReference type="EMBL" id="BK002153">
    <property type="protein sequence ID" value="DAA02998.1"/>
    <property type="molecule type" value="Genomic_DNA"/>
</dbReference>
<evidence type="ECO:0000256" key="1">
    <source>
        <dbReference type="SAM" id="MobiDB-lite"/>
    </source>
</evidence>
<gene>
    <name evidence="2" type="ORF">HDC10271</name>
</gene>
<evidence type="ECO:0000313" key="2">
    <source>
        <dbReference type="EMBL" id="DAA02998.1"/>
    </source>
</evidence>
<dbReference type="AlphaFoldDB" id="Q6IL63"/>
<sequence>MWGTKGGVMRAENSGKVGGEDKRVKRVLERSFSPVPFSIVAADWSLEKFSHLTKLNLIKLETFGQKPLAPGPERDIHRNTPWN</sequence>
<protein>
    <submittedName>
        <fullName evidence="2">HDC10271</fullName>
    </submittedName>
</protein>
<accession>Q6IL63</accession>
<proteinExistence type="predicted"/>